<proteinExistence type="predicted"/>
<sequence>MLKKKYYLILVISVLLLCGCSKNIEKKDKEHSAAKENQTIVNETLFSIFNPYAPDSKYGYINKKGEVIVEEQYDLAGEFKEGLAPVRKGGKTIYIDASGREVFELDKKYTGYAFSEGMAPVYDGENNKYGYIDINGKVVIDSSYDHAFGFSEDLAPVIIDGNYGYIDKKGNMVINPAFVFAEGFSEGLAAVTVNKNGEEQGGYINTKGKFVIEPEYEMVFSFSEGLACVKSNGKFGYIDKEGKFAIEPEYEYALSFSEGLAGVFVEGKFGYIDKDGNFAIEPVFYDGLEFSEGLSLVKINDEDLGWGYINKEGKVVIEPGFEHQKAAHYVTSGNFSNGLAKVKGDGLDWGYINKDGEYVWSTKVNSGDVKRTFENKTLEYKNYISSLSKKDYNSVSKAFEKFKELASEDKLENDAMFKSFYRLYQEVNYEIFDTFSSGGYIEEEDLKRNGFVSLSFEEGKYIFSHPDYLKDNFTQYVSEEIKEFILLDSKDKNIRGGFLVTDALLSIGRDELCDLIIDWENYLKKYPNVDWIGEMVNKNIDFYIYLYTSIDLMSFSDMRGETDRAEDILRSYERFLDNYPNSRYYQLIKEYYRVLKRNGVKSTEETREILTKFNIISNDESDEGEKTGTRDEESLRAVENFISALKNKNVSEIKDNISSSGIIVIRNFSSGFGNRGKDVRNKYLFAEIPDNFQFEVADETPIDLCYLFQKAAEYGLDEIPVLNLDEFSFFKDSDVFDLQEISTYNLIDKCSMLPNSLDGTPQIFVIGSKKIVLAETYSEFDGTWAIFENEGGKYYLKIVLNIR</sequence>
<dbReference type="AlphaFoldDB" id="A0A2K9EDX7"/>
<protein>
    <submittedName>
        <fullName evidence="1">KWG Leptospira</fullName>
    </submittedName>
</protein>
<dbReference type="RefSeq" id="WP_101300744.1">
    <property type="nucleotide sequence ID" value="NZ_CP025197.1"/>
</dbReference>
<dbReference type="Proteomes" id="UP000239720">
    <property type="component" value="Unassembled WGS sequence"/>
</dbReference>
<reference evidence="2 4" key="2">
    <citation type="journal article" date="2018" name="Syst. Appl. Microbiol.">
        <title>Characterization and high-quality draft genome sequence of Herbivorax saccincola A7, an anaerobic, alkaliphilic, thermophilic, cellulolytic, and xylanolytic bacterium.</title>
        <authorList>
            <person name="Aikawa S."/>
            <person name="Baramee S."/>
            <person name="Sermsathanaswadi J."/>
            <person name="Thianheng P."/>
            <person name="Tachaapaikoon C."/>
            <person name="Shikata A."/>
            <person name="Waeonukul R."/>
            <person name="Pason P."/>
            <person name="Ratanakhanokchai K."/>
            <person name="Kosugi A."/>
        </authorList>
    </citation>
    <scope>NUCLEOTIDE SEQUENCE [LARGE SCALE GENOMIC DNA]</scope>
    <source>
        <strain evidence="2 4">A7</strain>
    </source>
</reference>
<dbReference type="SUPFAM" id="SSF69360">
    <property type="entry name" value="Cell wall binding repeat"/>
    <property type="match status" value="1"/>
</dbReference>
<name>A0A2K9EDX7_9FIRM</name>
<organism evidence="1 3">
    <name type="scientific">Acetivibrio saccincola</name>
    <dbReference type="NCBI Taxonomy" id="1677857"/>
    <lineage>
        <taxon>Bacteria</taxon>
        <taxon>Bacillati</taxon>
        <taxon>Bacillota</taxon>
        <taxon>Clostridia</taxon>
        <taxon>Eubacteriales</taxon>
        <taxon>Oscillospiraceae</taxon>
        <taxon>Acetivibrio</taxon>
    </lineage>
</organism>
<keyword evidence="3" id="KW-1185">Reference proteome</keyword>
<dbReference type="Proteomes" id="UP000233534">
    <property type="component" value="Chromosome"/>
</dbReference>
<dbReference type="Pfam" id="PF14903">
    <property type="entry name" value="WG_beta_rep"/>
    <property type="match status" value="6"/>
</dbReference>
<evidence type="ECO:0000313" key="4">
    <source>
        <dbReference type="Proteomes" id="UP000239720"/>
    </source>
</evidence>
<evidence type="ECO:0000313" key="1">
    <source>
        <dbReference type="EMBL" id="AUG57415.1"/>
    </source>
</evidence>
<accession>A0A2K9EDX7</accession>
<gene>
    <name evidence="2" type="ORF">B9R14_11665</name>
    <name evidence="1" type="ORF">HVS_07500</name>
</gene>
<reference evidence="1 3" key="1">
    <citation type="submission" date="2017-12" db="EMBL/GenBank/DDBJ databases">
        <title>Complete genome sequence of Herbivorax saccincola GGR1, a novel Cellulosome-producing hydrolytic bacterium in a thermophilic biogas plant, established by Illumina and Nanopore MinION sequencing.</title>
        <authorList>
            <person name="Pechtl A."/>
            <person name="Ruckert C."/>
            <person name="Koeck D.E."/>
            <person name="Maus I."/>
            <person name="Winkler A."/>
            <person name="Kalinowski J."/>
            <person name="Puhler A."/>
            <person name="Schwarz W.W."/>
            <person name="Zverlov V.V."/>
            <person name="Schluter A."/>
            <person name="Liebl W."/>
        </authorList>
    </citation>
    <scope>NUCLEOTIDE SEQUENCE [LARGE SCALE GENOMIC DNA]</scope>
    <source>
        <strain evidence="1">GGR1</strain>
        <strain evidence="3">SR1</strain>
    </source>
</reference>
<dbReference type="PROSITE" id="PS51257">
    <property type="entry name" value="PROKAR_LIPOPROTEIN"/>
    <property type="match status" value="1"/>
</dbReference>
<dbReference type="InterPro" id="IPR032774">
    <property type="entry name" value="WG_beta_rep"/>
</dbReference>
<dbReference type="OrthoDB" id="210273at2"/>
<dbReference type="KEGG" id="hsc:HVS_07500"/>
<evidence type="ECO:0000313" key="3">
    <source>
        <dbReference type="Proteomes" id="UP000233534"/>
    </source>
</evidence>
<dbReference type="PANTHER" id="PTHR37841">
    <property type="entry name" value="GLR2918 PROTEIN"/>
    <property type="match status" value="1"/>
</dbReference>
<dbReference type="PANTHER" id="PTHR37841:SF1">
    <property type="entry name" value="DUF3298 DOMAIN-CONTAINING PROTEIN"/>
    <property type="match status" value="1"/>
</dbReference>
<dbReference type="EMBL" id="CP025197">
    <property type="protein sequence ID" value="AUG57415.1"/>
    <property type="molecule type" value="Genomic_DNA"/>
</dbReference>
<dbReference type="EMBL" id="NEMB01000003">
    <property type="protein sequence ID" value="PQQ67342.1"/>
    <property type="molecule type" value="Genomic_DNA"/>
</dbReference>
<evidence type="ECO:0000313" key="2">
    <source>
        <dbReference type="EMBL" id="PQQ67342.1"/>
    </source>
</evidence>